<gene>
    <name evidence="1" type="ORF">UFOVP117_271</name>
</gene>
<evidence type="ECO:0000313" key="1">
    <source>
        <dbReference type="EMBL" id="CAB4130132.1"/>
    </source>
</evidence>
<organism evidence="1">
    <name type="scientific">uncultured Caudovirales phage</name>
    <dbReference type="NCBI Taxonomy" id="2100421"/>
    <lineage>
        <taxon>Viruses</taxon>
        <taxon>Duplodnaviria</taxon>
        <taxon>Heunggongvirae</taxon>
        <taxon>Uroviricota</taxon>
        <taxon>Caudoviricetes</taxon>
        <taxon>Peduoviridae</taxon>
        <taxon>Maltschvirus</taxon>
        <taxon>Maltschvirus maltsch</taxon>
    </lineage>
</organism>
<accession>A0A6J5L9P6</accession>
<protein>
    <submittedName>
        <fullName evidence="1">Uncharacterized protein</fullName>
    </submittedName>
</protein>
<sequence>MEEENQLSVAVEVTVQGGKFFYDVSAKKGMSLDEITSVLCGGLALSIRGKQTPELQGEALRAVISYLESEFINTESFADAYIKK</sequence>
<dbReference type="EMBL" id="LR796235">
    <property type="protein sequence ID" value="CAB4130132.1"/>
    <property type="molecule type" value="Genomic_DNA"/>
</dbReference>
<name>A0A6J5L9P6_9CAUD</name>
<proteinExistence type="predicted"/>
<reference evidence="1" key="1">
    <citation type="submission" date="2020-04" db="EMBL/GenBank/DDBJ databases">
        <authorList>
            <person name="Chiriac C."/>
            <person name="Salcher M."/>
            <person name="Ghai R."/>
            <person name="Kavagutti S V."/>
        </authorList>
    </citation>
    <scope>NUCLEOTIDE SEQUENCE</scope>
</reference>